<dbReference type="AlphaFoldDB" id="A0AAE6ZC67"/>
<dbReference type="InterPro" id="IPR029063">
    <property type="entry name" value="SAM-dependent_MTases_sf"/>
</dbReference>
<name>A0AAE6ZC67_9BACT</name>
<evidence type="ECO:0000256" key="6">
    <source>
        <dbReference type="ARBA" id="ARBA00022747"/>
    </source>
</evidence>
<keyword evidence="4" id="KW-0808">Transferase</keyword>
<comment type="similarity">
    <text evidence="1">Belongs to the N(4)/N(6)-methyltransferase family. N(4) subfamily.</text>
</comment>
<evidence type="ECO:0000256" key="1">
    <source>
        <dbReference type="ARBA" id="ARBA00010203"/>
    </source>
</evidence>
<evidence type="ECO:0000256" key="4">
    <source>
        <dbReference type="ARBA" id="ARBA00022679"/>
    </source>
</evidence>
<dbReference type="EC" id="2.1.1.113" evidence="2"/>
<dbReference type="GO" id="GO:0032259">
    <property type="term" value="P:methylation"/>
    <property type="evidence" value="ECO:0007669"/>
    <property type="project" value="UniProtKB-KW"/>
</dbReference>
<evidence type="ECO:0000313" key="10">
    <source>
        <dbReference type="EMBL" id="QJB29854.1"/>
    </source>
</evidence>
<keyword evidence="5" id="KW-0949">S-adenosyl-L-methionine</keyword>
<keyword evidence="3 10" id="KW-0489">Methyltransferase</keyword>
<dbReference type="InterPro" id="IPR002941">
    <property type="entry name" value="DNA_methylase_N4/N6"/>
</dbReference>
<organism evidence="10 11">
    <name type="scientific">Chitinophaga oryzae</name>
    <dbReference type="NCBI Taxonomy" id="2725414"/>
    <lineage>
        <taxon>Bacteria</taxon>
        <taxon>Pseudomonadati</taxon>
        <taxon>Bacteroidota</taxon>
        <taxon>Chitinophagia</taxon>
        <taxon>Chitinophagales</taxon>
        <taxon>Chitinophagaceae</taxon>
        <taxon>Chitinophaga</taxon>
    </lineage>
</organism>
<proteinExistence type="inferred from homology"/>
<evidence type="ECO:0000256" key="3">
    <source>
        <dbReference type="ARBA" id="ARBA00022603"/>
    </source>
</evidence>
<dbReference type="GO" id="GO:0015667">
    <property type="term" value="F:site-specific DNA-methyltransferase (cytosine-N4-specific) activity"/>
    <property type="evidence" value="ECO:0007669"/>
    <property type="project" value="UniProtKB-EC"/>
</dbReference>
<dbReference type="PROSITE" id="PS00093">
    <property type="entry name" value="N4_MTASE"/>
    <property type="match status" value="1"/>
</dbReference>
<evidence type="ECO:0000313" key="11">
    <source>
        <dbReference type="Proteomes" id="UP000502421"/>
    </source>
</evidence>
<dbReference type="Gene3D" id="3.40.50.150">
    <property type="entry name" value="Vaccinia Virus protein VP39"/>
    <property type="match status" value="2"/>
</dbReference>
<comment type="catalytic activity">
    <reaction evidence="8">
        <text>a 2'-deoxycytidine in DNA + S-adenosyl-L-methionine = an N(4)-methyl-2'-deoxycytidine in DNA + S-adenosyl-L-homocysteine + H(+)</text>
        <dbReference type="Rhea" id="RHEA:16857"/>
        <dbReference type="Rhea" id="RHEA-COMP:11369"/>
        <dbReference type="Rhea" id="RHEA-COMP:13674"/>
        <dbReference type="ChEBI" id="CHEBI:15378"/>
        <dbReference type="ChEBI" id="CHEBI:57856"/>
        <dbReference type="ChEBI" id="CHEBI:59789"/>
        <dbReference type="ChEBI" id="CHEBI:85452"/>
        <dbReference type="ChEBI" id="CHEBI:137933"/>
        <dbReference type="EC" id="2.1.1.113"/>
    </reaction>
</comment>
<dbReference type="REBASE" id="390523">
    <property type="entry name" value="M.Csp1310ORF415P"/>
</dbReference>
<evidence type="ECO:0000256" key="2">
    <source>
        <dbReference type="ARBA" id="ARBA00012185"/>
    </source>
</evidence>
<evidence type="ECO:0000256" key="5">
    <source>
        <dbReference type="ARBA" id="ARBA00022691"/>
    </source>
</evidence>
<gene>
    <name evidence="10" type="ORF">HF329_00415</name>
</gene>
<dbReference type="InterPro" id="IPR017985">
    <property type="entry name" value="MeTrfase_CN4_CS"/>
</dbReference>
<sequence>MQSELELNLETRTDYTFKYNKNLGRHGWLRLTPAYSVKLVKEIIKKDCANGSHILDPFAGTSTTGLVSAELGYDSSLFDINPFLVWLGNTKCKNFSEDDLSNLLEEVNEAIENVALEEPSWVPPIYNIQRWWHDETLQVLSSMRAQLSIRFLEPGNNYCHNLVWIAFSRLIIETSSAAFNHTSMSFKEDLISYEFNHIKNLFKEILNHIISSCRTNLSGTAEVHLKDSRDLSALELSVDTVITSPPYPNRMSYIRELRPYMYWAKFLNNANDASVLDWSAIGGTWGTATSNLKTWKPLNDNLPPVLYTACEMIKNSEDKNASLMSLYVHKYFDDMYEHIKNLKPILKSGAKLNYIIGNSSFYGIFVHSDLILSQIFTSLGYENVSVDIIRKRNTKKGLLEFNVRACYA</sequence>
<reference evidence="11" key="1">
    <citation type="submission" date="2020-04" db="EMBL/GenBank/DDBJ databases">
        <authorList>
            <person name="Kittiwongwattana C."/>
        </authorList>
    </citation>
    <scope>NUCLEOTIDE SEQUENCE [LARGE SCALE GENOMIC DNA]</scope>
    <source>
        <strain evidence="11">1310</strain>
    </source>
</reference>
<evidence type="ECO:0000259" key="9">
    <source>
        <dbReference type="Pfam" id="PF01555"/>
    </source>
</evidence>
<dbReference type="GO" id="GO:0009307">
    <property type="term" value="P:DNA restriction-modification system"/>
    <property type="evidence" value="ECO:0007669"/>
    <property type="project" value="UniProtKB-KW"/>
</dbReference>
<protein>
    <recommendedName>
        <fullName evidence="2">site-specific DNA-methyltransferase (cytosine-N(4)-specific)</fullName>
        <ecNumber evidence="2">2.1.1.113</ecNumber>
    </recommendedName>
</protein>
<dbReference type="GO" id="GO:0008170">
    <property type="term" value="F:N-methyltransferase activity"/>
    <property type="evidence" value="ECO:0007669"/>
    <property type="project" value="InterPro"/>
</dbReference>
<feature type="domain" description="DNA methylase N-4/N-6" evidence="9">
    <location>
        <begin position="34"/>
        <end position="83"/>
    </location>
</feature>
<keyword evidence="7" id="KW-0238">DNA-binding</keyword>
<dbReference type="KEGG" id="coy:HF329_00415"/>
<dbReference type="RefSeq" id="WP_168802142.1">
    <property type="nucleotide sequence ID" value="NZ_CP051205.1"/>
</dbReference>
<evidence type="ECO:0000256" key="7">
    <source>
        <dbReference type="ARBA" id="ARBA00023125"/>
    </source>
</evidence>
<dbReference type="Proteomes" id="UP000502421">
    <property type="component" value="Chromosome"/>
</dbReference>
<keyword evidence="6" id="KW-0680">Restriction system</keyword>
<dbReference type="Pfam" id="PF01555">
    <property type="entry name" value="N6_N4_Mtase"/>
    <property type="match status" value="1"/>
</dbReference>
<dbReference type="EMBL" id="CP051205">
    <property type="protein sequence ID" value="QJB29854.1"/>
    <property type="molecule type" value="Genomic_DNA"/>
</dbReference>
<evidence type="ECO:0000256" key="8">
    <source>
        <dbReference type="ARBA" id="ARBA00049120"/>
    </source>
</evidence>
<dbReference type="GO" id="GO:0003677">
    <property type="term" value="F:DNA binding"/>
    <property type="evidence" value="ECO:0007669"/>
    <property type="project" value="UniProtKB-KW"/>
</dbReference>
<dbReference type="SUPFAM" id="SSF53335">
    <property type="entry name" value="S-adenosyl-L-methionine-dependent methyltransferases"/>
    <property type="match status" value="2"/>
</dbReference>
<accession>A0AAE6ZC67</accession>